<name>A0A6A5VAS9_9PLEO</name>
<keyword evidence="3" id="KW-1185">Reference proteome</keyword>
<dbReference type="AlphaFoldDB" id="A0A6A5VAS9"/>
<feature type="chain" id="PRO_5025676727" description="EGF-like domain-containing protein" evidence="1">
    <location>
        <begin position="18"/>
        <end position="246"/>
    </location>
</feature>
<evidence type="ECO:0008006" key="4">
    <source>
        <dbReference type="Google" id="ProtNLM"/>
    </source>
</evidence>
<evidence type="ECO:0000313" key="3">
    <source>
        <dbReference type="Proteomes" id="UP000800036"/>
    </source>
</evidence>
<organism evidence="2 3">
    <name type="scientific">Bimuria novae-zelandiae CBS 107.79</name>
    <dbReference type="NCBI Taxonomy" id="1447943"/>
    <lineage>
        <taxon>Eukaryota</taxon>
        <taxon>Fungi</taxon>
        <taxon>Dikarya</taxon>
        <taxon>Ascomycota</taxon>
        <taxon>Pezizomycotina</taxon>
        <taxon>Dothideomycetes</taxon>
        <taxon>Pleosporomycetidae</taxon>
        <taxon>Pleosporales</taxon>
        <taxon>Massarineae</taxon>
        <taxon>Didymosphaeriaceae</taxon>
        <taxon>Bimuria</taxon>
    </lineage>
</organism>
<evidence type="ECO:0000256" key="1">
    <source>
        <dbReference type="SAM" id="SignalP"/>
    </source>
</evidence>
<dbReference type="Proteomes" id="UP000800036">
    <property type="component" value="Unassembled WGS sequence"/>
</dbReference>
<protein>
    <recommendedName>
        <fullName evidence="4">EGF-like domain-containing protein</fullName>
    </recommendedName>
</protein>
<keyword evidence="1" id="KW-0732">Signal</keyword>
<dbReference type="OrthoDB" id="3799394at2759"/>
<feature type="signal peptide" evidence="1">
    <location>
        <begin position="1"/>
        <end position="17"/>
    </location>
</feature>
<evidence type="ECO:0000313" key="2">
    <source>
        <dbReference type="EMBL" id="KAF1974251.1"/>
    </source>
</evidence>
<reference evidence="2" key="1">
    <citation type="journal article" date="2020" name="Stud. Mycol.">
        <title>101 Dothideomycetes genomes: a test case for predicting lifestyles and emergence of pathogens.</title>
        <authorList>
            <person name="Haridas S."/>
            <person name="Albert R."/>
            <person name="Binder M."/>
            <person name="Bloem J."/>
            <person name="Labutti K."/>
            <person name="Salamov A."/>
            <person name="Andreopoulos B."/>
            <person name="Baker S."/>
            <person name="Barry K."/>
            <person name="Bills G."/>
            <person name="Bluhm B."/>
            <person name="Cannon C."/>
            <person name="Castanera R."/>
            <person name="Culley D."/>
            <person name="Daum C."/>
            <person name="Ezra D."/>
            <person name="Gonzalez J."/>
            <person name="Henrissat B."/>
            <person name="Kuo A."/>
            <person name="Liang C."/>
            <person name="Lipzen A."/>
            <person name="Lutzoni F."/>
            <person name="Magnuson J."/>
            <person name="Mondo S."/>
            <person name="Nolan M."/>
            <person name="Ohm R."/>
            <person name="Pangilinan J."/>
            <person name="Park H.-J."/>
            <person name="Ramirez L."/>
            <person name="Alfaro M."/>
            <person name="Sun H."/>
            <person name="Tritt A."/>
            <person name="Yoshinaga Y."/>
            <person name="Zwiers L.-H."/>
            <person name="Turgeon B."/>
            <person name="Goodwin S."/>
            <person name="Spatafora J."/>
            <person name="Crous P."/>
            <person name="Grigoriev I."/>
        </authorList>
    </citation>
    <scope>NUCLEOTIDE SEQUENCE</scope>
    <source>
        <strain evidence="2">CBS 107.79</strain>
    </source>
</reference>
<gene>
    <name evidence="2" type="ORF">BU23DRAFT_112920</name>
</gene>
<accession>A0A6A5VAS9</accession>
<dbReference type="EMBL" id="ML976675">
    <property type="protein sequence ID" value="KAF1974251.1"/>
    <property type="molecule type" value="Genomic_DNA"/>
</dbReference>
<sequence>MKLLLLLVPLFVTLAAAQTPASSCQCPLFKCPATNAADLCRCLNSRESSCKRACPTYVPTILPCPVNPPTPSPTPTQKIEVQTTCTCEIGFCAQMWPESCYCANAHKQRCFERCGGEQPELQECPPLETPSLATITKALAFNLASCPQPTGTHAPCGGGRAGYMECDYGETCIKDPYKPGCGPACDQLGICVTDKLCGGFAGFDCEVGQVCEDDPRDECDPLNGGADCGGLCVWPLSLREGSERQE</sequence>
<proteinExistence type="predicted"/>